<evidence type="ECO:0000313" key="1">
    <source>
        <dbReference type="EMBL" id="JAD59274.1"/>
    </source>
</evidence>
<proteinExistence type="predicted"/>
<accession>A0A0A9B5J3</accession>
<protein>
    <submittedName>
        <fullName evidence="1">Uncharacterized protein</fullName>
    </submittedName>
</protein>
<dbReference type="EMBL" id="GBRH01238621">
    <property type="protein sequence ID" value="JAD59274.1"/>
    <property type="molecule type" value="Transcribed_RNA"/>
</dbReference>
<reference evidence="1" key="2">
    <citation type="journal article" date="2015" name="Data Brief">
        <title>Shoot transcriptome of the giant reed, Arundo donax.</title>
        <authorList>
            <person name="Barrero R.A."/>
            <person name="Guerrero F.D."/>
            <person name="Moolhuijzen P."/>
            <person name="Goolsby J.A."/>
            <person name="Tidwell J."/>
            <person name="Bellgard S.E."/>
            <person name="Bellgard M.I."/>
        </authorList>
    </citation>
    <scope>NUCLEOTIDE SEQUENCE</scope>
    <source>
        <tissue evidence="1">Shoot tissue taken approximately 20 cm above the soil surface</tissue>
    </source>
</reference>
<reference evidence="1" key="1">
    <citation type="submission" date="2014-09" db="EMBL/GenBank/DDBJ databases">
        <authorList>
            <person name="Magalhaes I.L.F."/>
            <person name="Oliveira U."/>
            <person name="Santos F.R."/>
            <person name="Vidigal T.H.D.A."/>
            <person name="Brescovit A.D."/>
            <person name="Santos A.J."/>
        </authorList>
    </citation>
    <scope>NUCLEOTIDE SEQUENCE</scope>
    <source>
        <tissue evidence="1">Shoot tissue taken approximately 20 cm above the soil surface</tissue>
    </source>
</reference>
<organism evidence="1">
    <name type="scientific">Arundo donax</name>
    <name type="common">Giant reed</name>
    <name type="synonym">Donax arundinaceus</name>
    <dbReference type="NCBI Taxonomy" id="35708"/>
    <lineage>
        <taxon>Eukaryota</taxon>
        <taxon>Viridiplantae</taxon>
        <taxon>Streptophyta</taxon>
        <taxon>Embryophyta</taxon>
        <taxon>Tracheophyta</taxon>
        <taxon>Spermatophyta</taxon>
        <taxon>Magnoliopsida</taxon>
        <taxon>Liliopsida</taxon>
        <taxon>Poales</taxon>
        <taxon>Poaceae</taxon>
        <taxon>PACMAD clade</taxon>
        <taxon>Arundinoideae</taxon>
        <taxon>Arundineae</taxon>
        <taxon>Arundo</taxon>
    </lineage>
</organism>
<sequence>MAARDLSAFQ</sequence>
<name>A0A0A9B5J3_ARUDO</name>